<evidence type="ECO:0000313" key="11">
    <source>
        <dbReference type="Proteomes" id="UP000054144"/>
    </source>
</evidence>
<feature type="domain" description="RING-Gid-type" evidence="9">
    <location>
        <begin position="365"/>
        <end position="420"/>
    </location>
</feature>
<keyword evidence="3" id="KW-0963">Cytoplasm</keyword>
<organism evidence="10 11">
    <name type="scientific">Fistulina hepatica ATCC 64428</name>
    <dbReference type="NCBI Taxonomy" id="1128425"/>
    <lineage>
        <taxon>Eukaryota</taxon>
        <taxon>Fungi</taxon>
        <taxon>Dikarya</taxon>
        <taxon>Basidiomycota</taxon>
        <taxon>Agaricomycotina</taxon>
        <taxon>Agaricomycetes</taxon>
        <taxon>Agaricomycetidae</taxon>
        <taxon>Agaricales</taxon>
        <taxon>Fistulinaceae</taxon>
        <taxon>Fistulina</taxon>
    </lineage>
</organism>
<dbReference type="SMART" id="SM00668">
    <property type="entry name" value="CTLH"/>
    <property type="match status" value="1"/>
</dbReference>
<accession>A0A0D7ABW6</accession>
<evidence type="ECO:0000256" key="1">
    <source>
        <dbReference type="ARBA" id="ARBA00004496"/>
    </source>
</evidence>
<keyword evidence="11" id="KW-1185">Reference proteome</keyword>
<dbReference type="GO" id="GO:0034657">
    <property type="term" value="C:GID complex"/>
    <property type="evidence" value="ECO:0007669"/>
    <property type="project" value="TreeGrafter"/>
</dbReference>
<evidence type="ECO:0000256" key="6">
    <source>
        <dbReference type="ARBA" id="ARBA00022833"/>
    </source>
</evidence>
<sequence length="435" mass="48743">MSNKINTEGVLLFEQPFAKVPFENYRKIYRTVQRNVDKEVADVVSESSNLESQSKSDAFRTDEALKSIQGIIGKVESLKRKLSDIRENAGTPTQAVMRERFQNLAKLESLQLSTEPQFDTWSDTRLDRWLVDWALRSGREETARQIAKSKNIEKLVDIDLFTDIHRIEAALASHSCAEALAWCNENKSSLKKIKSTLEFDLRLQEFIELARERKNAEAIAYSKKYLIAWHDTHLTQIKHATALLAFPPTTSCGPYRRLYDLKRWDTLVHTYRHAVYTLNTLPSEPLMHLAVYAGLASLKLPACLDQRTKNVDCPVCDGGGSTLLLGDGDAFMDEIMSTEDSSGDAMHSGLGVLAGMGLGKLAAEVPFSHHANSTIVCRLTGKIMDEDNPPMAFPNGSVYSREALEEMAAMHDGIVTCPLTKHSCEFSKLKKIYIP</sequence>
<dbReference type="GO" id="GO:0005737">
    <property type="term" value="C:cytoplasm"/>
    <property type="evidence" value="ECO:0007669"/>
    <property type="project" value="UniProtKB-SubCell"/>
</dbReference>
<dbReference type="Pfam" id="PF10607">
    <property type="entry name" value="CTLH"/>
    <property type="match status" value="1"/>
</dbReference>
<dbReference type="CDD" id="cd16659">
    <property type="entry name" value="RING-Ubox_Emp"/>
    <property type="match status" value="1"/>
</dbReference>
<comment type="subcellular location">
    <subcellularLocation>
        <location evidence="1">Cytoplasm</location>
    </subcellularLocation>
</comment>
<dbReference type="InterPro" id="IPR044063">
    <property type="entry name" value="ZF_RING_GID"/>
</dbReference>
<name>A0A0D7ABW6_9AGAR</name>
<keyword evidence="6" id="KW-0862">Zinc</keyword>
<evidence type="ECO:0000256" key="7">
    <source>
        <dbReference type="PROSITE-ProRule" id="PRU01215"/>
    </source>
</evidence>
<evidence type="ECO:0000256" key="5">
    <source>
        <dbReference type="ARBA" id="ARBA00022771"/>
    </source>
</evidence>
<gene>
    <name evidence="10" type="ORF">FISHEDRAFT_66124</name>
</gene>
<dbReference type="PANTHER" id="PTHR12170">
    <property type="entry name" value="MACROPHAGE ERYTHROBLAST ATTACHER-RELATED"/>
    <property type="match status" value="1"/>
</dbReference>
<evidence type="ECO:0000259" key="8">
    <source>
        <dbReference type="PROSITE" id="PS50897"/>
    </source>
</evidence>
<keyword evidence="5 7" id="KW-0863">Zinc-finger</keyword>
<dbReference type="EMBL" id="KN881942">
    <property type="protein sequence ID" value="KIY47421.1"/>
    <property type="molecule type" value="Genomic_DNA"/>
</dbReference>
<dbReference type="PANTHER" id="PTHR12170:SF2">
    <property type="entry name" value="E3 UBIQUITIN-PROTEIN TRANSFERASE MAEA"/>
    <property type="match status" value="1"/>
</dbReference>
<evidence type="ECO:0000259" key="9">
    <source>
        <dbReference type="PROSITE" id="PS51867"/>
    </source>
</evidence>
<evidence type="ECO:0008006" key="12">
    <source>
        <dbReference type="Google" id="ProtNLM"/>
    </source>
</evidence>
<evidence type="ECO:0000313" key="10">
    <source>
        <dbReference type="EMBL" id="KIY47421.1"/>
    </source>
</evidence>
<dbReference type="AlphaFoldDB" id="A0A0D7ABW6"/>
<dbReference type="InterPro" id="IPR006595">
    <property type="entry name" value="CTLH_C"/>
</dbReference>
<evidence type="ECO:0000256" key="4">
    <source>
        <dbReference type="ARBA" id="ARBA00022723"/>
    </source>
</evidence>
<dbReference type="SMART" id="SM00757">
    <property type="entry name" value="CRA"/>
    <property type="match status" value="1"/>
</dbReference>
<dbReference type="GO" id="GO:0008270">
    <property type="term" value="F:zinc ion binding"/>
    <property type="evidence" value="ECO:0007669"/>
    <property type="project" value="UniProtKB-KW"/>
</dbReference>
<evidence type="ECO:0000256" key="2">
    <source>
        <dbReference type="ARBA" id="ARBA00010615"/>
    </source>
</evidence>
<proteinExistence type="inferred from homology"/>
<dbReference type="InterPro" id="IPR024964">
    <property type="entry name" value="CTLH/CRA"/>
</dbReference>
<dbReference type="GO" id="GO:0005634">
    <property type="term" value="C:nucleus"/>
    <property type="evidence" value="ECO:0007669"/>
    <property type="project" value="TreeGrafter"/>
</dbReference>
<evidence type="ECO:0000256" key="3">
    <source>
        <dbReference type="ARBA" id="ARBA00022490"/>
    </source>
</evidence>
<dbReference type="GO" id="GO:0043161">
    <property type="term" value="P:proteasome-mediated ubiquitin-dependent protein catabolic process"/>
    <property type="evidence" value="ECO:0007669"/>
    <property type="project" value="InterPro"/>
</dbReference>
<protein>
    <recommendedName>
        <fullName evidence="12">Macrophage erythroblast attacher</fullName>
    </recommendedName>
</protein>
<dbReference type="InterPro" id="IPR013144">
    <property type="entry name" value="CRA_dom"/>
</dbReference>
<dbReference type="PROSITE" id="PS51867">
    <property type="entry name" value="ZF_RING_GID"/>
    <property type="match status" value="1"/>
</dbReference>
<dbReference type="GO" id="GO:0061630">
    <property type="term" value="F:ubiquitin protein ligase activity"/>
    <property type="evidence" value="ECO:0007669"/>
    <property type="project" value="InterPro"/>
</dbReference>
<comment type="similarity">
    <text evidence="2">Belongs to the FYV10 family.</text>
</comment>
<reference evidence="10 11" key="1">
    <citation type="journal article" date="2015" name="Fungal Genet. Biol.">
        <title>Evolution of novel wood decay mechanisms in Agaricales revealed by the genome sequences of Fistulina hepatica and Cylindrobasidium torrendii.</title>
        <authorList>
            <person name="Floudas D."/>
            <person name="Held B.W."/>
            <person name="Riley R."/>
            <person name="Nagy L.G."/>
            <person name="Koehler G."/>
            <person name="Ransdell A.S."/>
            <person name="Younus H."/>
            <person name="Chow J."/>
            <person name="Chiniquy J."/>
            <person name="Lipzen A."/>
            <person name="Tritt A."/>
            <person name="Sun H."/>
            <person name="Haridas S."/>
            <person name="LaButti K."/>
            <person name="Ohm R.A."/>
            <person name="Kues U."/>
            <person name="Blanchette R.A."/>
            <person name="Grigoriev I.V."/>
            <person name="Minto R.E."/>
            <person name="Hibbett D.S."/>
        </authorList>
    </citation>
    <scope>NUCLEOTIDE SEQUENCE [LARGE SCALE GENOMIC DNA]</scope>
    <source>
        <strain evidence="10 11">ATCC 64428</strain>
    </source>
</reference>
<dbReference type="InterPro" id="IPR045098">
    <property type="entry name" value="Fyv10_fam"/>
</dbReference>
<dbReference type="Proteomes" id="UP000054144">
    <property type="component" value="Unassembled WGS sequence"/>
</dbReference>
<feature type="domain" description="CTLH" evidence="8">
    <location>
        <begin position="161"/>
        <end position="217"/>
    </location>
</feature>
<keyword evidence="4" id="KW-0479">Metal-binding</keyword>
<dbReference type="OrthoDB" id="1933455at2759"/>
<feature type="zinc finger region" description="RING-Gid-type" evidence="7">
    <location>
        <begin position="365"/>
        <end position="420"/>
    </location>
</feature>
<dbReference type="PROSITE" id="PS50897">
    <property type="entry name" value="CTLH"/>
    <property type="match status" value="1"/>
</dbReference>